<dbReference type="GeneID" id="36332047"/>
<reference evidence="1 2" key="1">
    <citation type="submission" date="2017-04" db="EMBL/GenBank/DDBJ databases">
        <title>Genome Sequence of the Model Brown-Rot Fungus Postia placenta SB12.</title>
        <authorList>
            <consortium name="DOE Joint Genome Institute"/>
            <person name="Gaskell J."/>
            <person name="Kersten P."/>
            <person name="Larrondo L.F."/>
            <person name="Canessa P."/>
            <person name="Martinez D."/>
            <person name="Hibbett D."/>
            <person name="Schmoll M."/>
            <person name="Kubicek C.P."/>
            <person name="Martinez A.T."/>
            <person name="Yadav J."/>
            <person name="Master E."/>
            <person name="Magnuson J.K."/>
            <person name="James T."/>
            <person name="Yaver D."/>
            <person name="Berka R."/>
            <person name="Labutti K."/>
            <person name="Lipzen A."/>
            <person name="Aerts A."/>
            <person name="Barry K."/>
            <person name="Henrissat B."/>
            <person name="Blanchette R."/>
            <person name="Grigoriev I."/>
            <person name="Cullen D."/>
        </authorList>
    </citation>
    <scope>NUCLEOTIDE SEQUENCE [LARGE SCALE GENOMIC DNA]</scope>
    <source>
        <strain evidence="1 2">MAD-698-R-SB12</strain>
    </source>
</reference>
<organism evidence="1 2">
    <name type="scientific">Postia placenta MAD-698-R-SB12</name>
    <dbReference type="NCBI Taxonomy" id="670580"/>
    <lineage>
        <taxon>Eukaryota</taxon>
        <taxon>Fungi</taxon>
        <taxon>Dikarya</taxon>
        <taxon>Basidiomycota</taxon>
        <taxon>Agaricomycotina</taxon>
        <taxon>Agaricomycetes</taxon>
        <taxon>Polyporales</taxon>
        <taxon>Adustoporiaceae</taxon>
        <taxon>Rhodonia</taxon>
    </lineage>
</organism>
<keyword evidence="2" id="KW-1185">Reference proteome</keyword>
<dbReference type="EMBL" id="KZ110608">
    <property type="protein sequence ID" value="OSX57455.1"/>
    <property type="molecule type" value="Genomic_DNA"/>
</dbReference>
<feature type="non-terminal residue" evidence="1">
    <location>
        <position position="1"/>
    </location>
</feature>
<evidence type="ECO:0000313" key="1">
    <source>
        <dbReference type="EMBL" id="OSX57455.1"/>
    </source>
</evidence>
<name>A0A1X6MM69_9APHY</name>
<dbReference type="RefSeq" id="XP_024334249.1">
    <property type="nucleotide sequence ID" value="XM_024487098.1"/>
</dbReference>
<dbReference type="Proteomes" id="UP000194127">
    <property type="component" value="Unassembled WGS sequence"/>
</dbReference>
<dbReference type="STRING" id="670580.A0A1X6MM69"/>
<proteinExistence type="predicted"/>
<protein>
    <submittedName>
        <fullName evidence="1">Uncharacterized protein</fullName>
    </submittedName>
</protein>
<sequence length="200" mass="22749">NFIPQLKNHLLSRLLGLDFDGDEHEYTAAQRDSVIILGNKIYHHKVLRVNYTTYDIRRNQDSMNSHAHCDIMIHSCESGPGVHPYWYARVIGIFHASVVHADATATNRSLQCIEFLWVRWFGIDPDHRYGSHRAHLPKIGFVPESDPCAFGFLDPSLVIRGCHLIPTFADGRTLELLSCPDSIARTAGEVDDWASYYVNM</sequence>
<gene>
    <name evidence="1" type="ORF">POSPLADRAFT_1156730</name>
</gene>
<accession>A0A1X6MM69</accession>
<dbReference type="AlphaFoldDB" id="A0A1X6MM69"/>
<dbReference type="OrthoDB" id="3267098at2759"/>
<evidence type="ECO:0000313" key="2">
    <source>
        <dbReference type="Proteomes" id="UP000194127"/>
    </source>
</evidence>